<organism evidence="1 2">
    <name type="scientific">Nephila pilipes</name>
    <name type="common">Giant wood spider</name>
    <name type="synonym">Nephila maculata</name>
    <dbReference type="NCBI Taxonomy" id="299642"/>
    <lineage>
        <taxon>Eukaryota</taxon>
        <taxon>Metazoa</taxon>
        <taxon>Ecdysozoa</taxon>
        <taxon>Arthropoda</taxon>
        <taxon>Chelicerata</taxon>
        <taxon>Arachnida</taxon>
        <taxon>Araneae</taxon>
        <taxon>Araneomorphae</taxon>
        <taxon>Entelegynae</taxon>
        <taxon>Araneoidea</taxon>
        <taxon>Nephilidae</taxon>
        <taxon>Nephila</taxon>
    </lineage>
</organism>
<keyword evidence="2" id="KW-1185">Reference proteome</keyword>
<name>A0A8X6R1F7_NEPPI</name>
<evidence type="ECO:0000313" key="1">
    <source>
        <dbReference type="EMBL" id="GFU48646.1"/>
    </source>
</evidence>
<protein>
    <submittedName>
        <fullName evidence="1">Uncharacterized protein</fullName>
    </submittedName>
</protein>
<gene>
    <name evidence="1" type="ORF">NPIL_229241</name>
</gene>
<evidence type="ECO:0000313" key="2">
    <source>
        <dbReference type="Proteomes" id="UP000887013"/>
    </source>
</evidence>
<dbReference type="Proteomes" id="UP000887013">
    <property type="component" value="Unassembled WGS sequence"/>
</dbReference>
<sequence>MRIRRSVEKANSYLAQEEITIAFLLLLGNTERKGQASLRWHFGFYGYHQCDIHDVRNGRTPKAKTNKLEKSERTFRAGRKRQLRGALLLVSKNKN</sequence>
<dbReference type="AlphaFoldDB" id="A0A8X6R1F7"/>
<reference evidence="1" key="1">
    <citation type="submission" date="2020-08" db="EMBL/GenBank/DDBJ databases">
        <title>Multicomponent nature underlies the extraordinary mechanical properties of spider dragline silk.</title>
        <authorList>
            <person name="Kono N."/>
            <person name="Nakamura H."/>
            <person name="Mori M."/>
            <person name="Yoshida Y."/>
            <person name="Ohtoshi R."/>
            <person name="Malay A.D."/>
            <person name="Moran D.A.P."/>
            <person name="Tomita M."/>
            <person name="Numata K."/>
            <person name="Arakawa K."/>
        </authorList>
    </citation>
    <scope>NUCLEOTIDE SEQUENCE</scope>
</reference>
<comment type="caution">
    <text evidence="1">The sequence shown here is derived from an EMBL/GenBank/DDBJ whole genome shotgun (WGS) entry which is preliminary data.</text>
</comment>
<accession>A0A8X6R1F7</accession>
<dbReference type="EMBL" id="BMAW01037493">
    <property type="protein sequence ID" value="GFU48646.1"/>
    <property type="molecule type" value="Genomic_DNA"/>
</dbReference>
<proteinExistence type="predicted"/>